<dbReference type="EMBL" id="JAULSV010000005">
    <property type="protein sequence ID" value="KAK0643199.1"/>
    <property type="molecule type" value="Genomic_DNA"/>
</dbReference>
<reference evidence="1" key="1">
    <citation type="submission" date="2023-06" db="EMBL/GenBank/DDBJ databases">
        <title>Genome-scale phylogeny and comparative genomics of the fungal order Sordariales.</title>
        <authorList>
            <consortium name="Lawrence Berkeley National Laboratory"/>
            <person name="Hensen N."/>
            <person name="Bonometti L."/>
            <person name="Westerberg I."/>
            <person name="Brannstrom I.O."/>
            <person name="Guillou S."/>
            <person name="Cros-Aarteil S."/>
            <person name="Calhoun S."/>
            <person name="Haridas S."/>
            <person name="Kuo A."/>
            <person name="Mondo S."/>
            <person name="Pangilinan J."/>
            <person name="Riley R."/>
            <person name="Labutti K."/>
            <person name="Andreopoulos B."/>
            <person name="Lipzen A."/>
            <person name="Chen C."/>
            <person name="Yanf M."/>
            <person name="Daum C."/>
            <person name="Ng V."/>
            <person name="Clum A."/>
            <person name="Steindorff A."/>
            <person name="Ohm R."/>
            <person name="Martin F."/>
            <person name="Silar P."/>
            <person name="Natvig D."/>
            <person name="Lalanne C."/>
            <person name="Gautier V."/>
            <person name="Ament-Velasquez S.L."/>
            <person name="Kruys A."/>
            <person name="Hutchinson M.I."/>
            <person name="Powell A.J."/>
            <person name="Barry K."/>
            <person name="Miller A.N."/>
            <person name="Grigoriev I.V."/>
            <person name="Debuchy R."/>
            <person name="Gladieux P."/>
            <person name="Thoren M.H."/>
            <person name="Johannesson H."/>
        </authorList>
    </citation>
    <scope>NUCLEOTIDE SEQUENCE</scope>
    <source>
        <strain evidence="1">SMH2532-1</strain>
    </source>
</reference>
<evidence type="ECO:0000313" key="2">
    <source>
        <dbReference type="Proteomes" id="UP001174936"/>
    </source>
</evidence>
<organism evidence="1 2">
    <name type="scientific">Cercophora newfieldiana</name>
    <dbReference type="NCBI Taxonomy" id="92897"/>
    <lineage>
        <taxon>Eukaryota</taxon>
        <taxon>Fungi</taxon>
        <taxon>Dikarya</taxon>
        <taxon>Ascomycota</taxon>
        <taxon>Pezizomycotina</taxon>
        <taxon>Sordariomycetes</taxon>
        <taxon>Sordariomycetidae</taxon>
        <taxon>Sordariales</taxon>
        <taxon>Lasiosphaeriaceae</taxon>
        <taxon>Cercophora</taxon>
    </lineage>
</organism>
<accession>A0AA39XZJ5</accession>
<name>A0AA39XZJ5_9PEZI</name>
<protein>
    <submittedName>
        <fullName evidence="1">Uncharacterized protein</fullName>
    </submittedName>
</protein>
<sequence length="100" mass="11589">MPSDDDTASETYTLADDFLDNTASETKSFISDSDDSLYGPTLLSQTLTRTIARREMSREIILWFFDYVQLRTINIKRSNRTAFNYMLKQAKQKYPGKDLT</sequence>
<proteinExistence type="predicted"/>
<gene>
    <name evidence="1" type="ORF">B0T16DRAFT_391765</name>
</gene>
<dbReference type="AlphaFoldDB" id="A0AA39XZJ5"/>
<keyword evidence="2" id="KW-1185">Reference proteome</keyword>
<evidence type="ECO:0000313" key="1">
    <source>
        <dbReference type="EMBL" id="KAK0643199.1"/>
    </source>
</evidence>
<dbReference type="Proteomes" id="UP001174936">
    <property type="component" value="Unassembled WGS sequence"/>
</dbReference>
<comment type="caution">
    <text evidence="1">The sequence shown here is derived from an EMBL/GenBank/DDBJ whole genome shotgun (WGS) entry which is preliminary data.</text>
</comment>